<proteinExistence type="predicted"/>
<dbReference type="Proteomes" id="UP001596132">
    <property type="component" value="Unassembled WGS sequence"/>
</dbReference>
<evidence type="ECO:0000256" key="1">
    <source>
        <dbReference type="ARBA" id="ARBA00022448"/>
    </source>
</evidence>
<keyword evidence="5" id="KW-0411">Iron-sulfur</keyword>
<reference evidence="9" key="1">
    <citation type="journal article" date="2019" name="Int. J. Syst. Evol. Microbiol.">
        <title>The Global Catalogue of Microorganisms (GCM) 10K type strain sequencing project: providing services to taxonomists for standard genome sequencing and annotation.</title>
        <authorList>
            <consortium name="The Broad Institute Genomics Platform"/>
            <consortium name="The Broad Institute Genome Sequencing Center for Infectious Disease"/>
            <person name="Wu L."/>
            <person name="Ma J."/>
        </authorList>
    </citation>
    <scope>NUCLEOTIDE SEQUENCE [LARGE SCALE GENOMIC DNA]</scope>
    <source>
        <strain evidence="9">KCTC 15012</strain>
    </source>
</reference>
<comment type="caution">
    <text evidence="8">The sequence shown here is derived from an EMBL/GenBank/DDBJ whole genome shotgun (WGS) entry which is preliminary data.</text>
</comment>
<keyword evidence="4" id="KW-0408">Iron</keyword>
<evidence type="ECO:0000259" key="7">
    <source>
        <dbReference type="Pfam" id="PF05187"/>
    </source>
</evidence>
<feature type="region of interest" description="Disordered" evidence="6">
    <location>
        <begin position="26"/>
        <end position="47"/>
    </location>
</feature>
<evidence type="ECO:0000256" key="3">
    <source>
        <dbReference type="ARBA" id="ARBA00022982"/>
    </source>
</evidence>
<accession>A0ABW0YF84</accession>
<keyword evidence="2" id="KW-0479">Metal-binding</keyword>
<dbReference type="InterPro" id="IPR007859">
    <property type="entry name" value="ETF-QO/FixX_C"/>
</dbReference>
<evidence type="ECO:0000313" key="8">
    <source>
        <dbReference type="EMBL" id="MFC5708092.1"/>
    </source>
</evidence>
<sequence>MALGPTIPICEIWDLRCGESCDSKDAQSQNIVWTPPQGGSGPNYPNM</sequence>
<feature type="domain" description="ETF-QO/FixX C-terminal" evidence="7">
    <location>
        <begin position="19"/>
        <end position="44"/>
    </location>
</feature>
<organism evidence="8 9">
    <name type="scientific">Aeromonas eucrenophila</name>
    <dbReference type="NCBI Taxonomy" id="649"/>
    <lineage>
        <taxon>Bacteria</taxon>
        <taxon>Pseudomonadati</taxon>
        <taxon>Pseudomonadota</taxon>
        <taxon>Gammaproteobacteria</taxon>
        <taxon>Aeromonadales</taxon>
        <taxon>Aeromonadaceae</taxon>
        <taxon>Aeromonas</taxon>
    </lineage>
</organism>
<gene>
    <name evidence="8" type="ORF">ACFPVW_18955</name>
</gene>
<evidence type="ECO:0000313" key="9">
    <source>
        <dbReference type="Proteomes" id="UP001596132"/>
    </source>
</evidence>
<protein>
    <submittedName>
        <fullName evidence="8">4Fe-4S dicluster domain-containing protein</fullName>
    </submittedName>
</protein>
<evidence type="ECO:0000256" key="2">
    <source>
        <dbReference type="ARBA" id="ARBA00022723"/>
    </source>
</evidence>
<evidence type="ECO:0000256" key="4">
    <source>
        <dbReference type="ARBA" id="ARBA00023004"/>
    </source>
</evidence>
<dbReference type="Pfam" id="PF05187">
    <property type="entry name" value="Fer4_ETF_QO"/>
    <property type="match status" value="1"/>
</dbReference>
<evidence type="ECO:0000256" key="6">
    <source>
        <dbReference type="SAM" id="MobiDB-lite"/>
    </source>
</evidence>
<evidence type="ECO:0000256" key="5">
    <source>
        <dbReference type="ARBA" id="ARBA00023014"/>
    </source>
</evidence>
<keyword evidence="9" id="KW-1185">Reference proteome</keyword>
<keyword evidence="1" id="KW-0813">Transport</keyword>
<dbReference type="EMBL" id="JBHSPP010000017">
    <property type="protein sequence ID" value="MFC5708092.1"/>
    <property type="molecule type" value="Genomic_DNA"/>
</dbReference>
<keyword evidence="3" id="KW-0249">Electron transport</keyword>
<name>A0ABW0YF84_9GAMM</name>